<evidence type="ECO:0000313" key="8">
    <source>
        <dbReference type="Proteomes" id="UP000216035"/>
    </source>
</evidence>
<dbReference type="Gene3D" id="1.20.1260.100">
    <property type="entry name" value="TspO/MBR protein"/>
    <property type="match status" value="1"/>
</dbReference>
<dbReference type="FunFam" id="1.20.1260.100:FF:000001">
    <property type="entry name" value="translocator protein 2"/>
    <property type="match status" value="1"/>
</dbReference>
<feature type="transmembrane region" description="Helical" evidence="6">
    <location>
        <begin position="109"/>
        <end position="127"/>
    </location>
</feature>
<keyword evidence="3 6" id="KW-0812">Transmembrane</keyword>
<dbReference type="PANTHER" id="PTHR10057:SF0">
    <property type="entry name" value="TRANSLOCATOR PROTEIN"/>
    <property type="match status" value="1"/>
</dbReference>
<sequence length="161" mass="18476">MKTGRDLAVKSATLIATTLGIGFLVGQVTRPGIETWFVFLEKPFFNPPNWLFAPVWSVLYVFMAIAAARVWSNTKSEVAVIRKALLFWWIQFALNTAWSFLFFGLKNPLLALVEIVLLELLIYETYLQFRKIDVVSAKLLIPYMIWVAFAAILNASIWWLN</sequence>
<dbReference type="InterPro" id="IPR038330">
    <property type="entry name" value="TspO/MBR-related_sf"/>
</dbReference>
<evidence type="ECO:0000313" key="7">
    <source>
        <dbReference type="EMBL" id="OYQ42268.1"/>
    </source>
</evidence>
<protein>
    <submittedName>
        <fullName evidence="7">Sensory protein TspO</fullName>
    </submittedName>
</protein>
<comment type="caution">
    <text evidence="7">The sequence shown here is derived from an EMBL/GenBank/DDBJ whole genome shotgun (WGS) entry which is preliminary data.</text>
</comment>
<comment type="subcellular location">
    <subcellularLocation>
        <location evidence="1">Membrane</location>
        <topology evidence="1">Multi-pass membrane protein</topology>
    </subcellularLocation>
</comment>
<keyword evidence="4 6" id="KW-1133">Transmembrane helix</keyword>
<dbReference type="PANTHER" id="PTHR10057">
    <property type="entry name" value="PERIPHERAL-TYPE BENZODIAZEPINE RECEPTOR"/>
    <property type="match status" value="1"/>
</dbReference>
<dbReference type="OrthoDB" id="9795496at2"/>
<dbReference type="Proteomes" id="UP000216035">
    <property type="component" value="Unassembled WGS sequence"/>
</dbReference>
<keyword evidence="8" id="KW-1185">Reference proteome</keyword>
<dbReference type="CDD" id="cd15904">
    <property type="entry name" value="TSPO_MBR"/>
    <property type="match status" value="1"/>
</dbReference>
<dbReference type="PIRSF" id="PIRSF005859">
    <property type="entry name" value="PBR"/>
    <property type="match status" value="1"/>
</dbReference>
<organism evidence="7 8">
    <name type="scientific">Flavobacterium aurantiibacter</name>
    <dbReference type="NCBI Taxonomy" id="2023067"/>
    <lineage>
        <taxon>Bacteria</taxon>
        <taxon>Pseudomonadati</taxon>
        <taxon>Bacteroidota</taxon>
        <taxon>Flavobacteriia</taxon>
        <taxon>Flavobacteriales</taxon>
        <taxon>Flavobacteriaceae</taxon>
        <taxon>Flavobacterium</taxon>
    </lineage>
</organism>
<gene>
    <name evidence="7" type="ORF">CHX27_12265</name>
</gene>
<evidence type="ECO:0000256" key="6">
    <source>
        <dbReference type="SAM" id="Phobius"/>
    </source>
</evidence>
<reference evidence="7 8" key="1">
    <citation type="submission" date="2017-07" db="EMBL/GenBank/DDBJ databases">
        <title>Flavobacterium cyanobacteriorum sp. nov., isolated from cyanobacterial aggregates in a eutrophic lake.</title>
        <authorList>
            <person name="Cai H."/>
        </authorList>
    </citation>
    <scope>NUCLEOTIDE SEQUENCE [LARGE SCALE GENOMIC DNA]</scope>
    <source>
        <strain evidence="7 8">TH167</strain>
    </source>
</reference>
<evidence type="ECO:0000256" key="1">
    <source>
        <dbReference type="ARBA" id="ARBA00004141"/>
    </source>
</evidence>
<comment type="similarity">
    <text evidence="2">Belongs to the TspO/BZRP family.</text>
</comment>
<dbReference type="Pfam" id="PF03073">
    <property type="entry name" value="TspO_MBR"/>
    <property type="match status" value="1"/>
</dbReference>
<dbReference type="RefSeq" id="WP_094487064.1">
    <property type="nucleotide sequence ID" value="NZ_NOXX01000215.1"/>
</dbReference>
<feature type="transmembrane region" description="Helical" evidence="6">
    <location>
        <begin position="84"/>
        <end position="103"/>
    </location>
</feature>
<dbReference type="GO" id="GO:0016020">
    <property type="term" value="C:membrane"/>
    <property type="evidence" value="ECO:0007669"/>
    <property type="project" value="UniProtKB-SubCell"/>
</dbReference>
<dbReference type="EMBL" id="NOXX01000215">
    <property type="protein sequence ID" value="OYQ42268.1"/>
    <property type="molecule type" value="Genomic_DNA"/>
</dbReference>
<dbReference type="InterPro" id="IPR004307">
    <property type="entry name" value="TspO_MBR"/>
</dbReference>
<evidence type="ECO:0000256" key="2">
    <source>
        <dbReference type="ARBA" id="ARBA00007524"/>
    </source>
</evidence>
<keyword evidence="5 6" id="KW-0472">Membrane</keyword>
<proteinExistence type="inferred from homology"/>
<evidence type="ECO:0000256" key="4">
    <source>
        <dbReference type="ARBA" id="ARBA00022989"/>
    </source>
</evidence>
<feature type="transmembrane region" description="Helical" evidence="6">
    <location>
        <begin position="12"/>
        <end position="30"/>
    </location>
</feature>
<feature type="transmembrane region" description="Helical" evidence="6">
    <location>
        <begin position="139"/>
        <end position="160"/>
    </location>
</feature>
<feature type="transmembrane region" description="Helical" evidence="6">
    <location>
        <begin position="50"/>
        <end position="72"/>
    </location>
</feature>
<dbReference type="GO" id="GO:0033013">
    <property type="term" value="P:tetrapyrrole metabolic process"/>
    <property type="evidence" value="ECO:0007669"/>
    <property type="project" value="UniProtKB-ARBA"/>
</dbReference>
<dbReference type="AlphaFoldDB" id="A0A255ZL93"/>
<accession>A0A255ZL93</accession>
<evidence type="ECO:0000256" key="3">
    <source>
        <dbReference type="ARBA" id="ARBA00022692"/>
    </source>
</evidence>
<evidence type="ECO:0000256" key="5">
    <source>
        <dbReference type="ARBA" id="ARBA00023136"/>
    </source>
</evidence>
<name>A0A255ZL93_9FLAO</name>